<comment type="caution">
    <text evidence="1">The sequence shown here is derived from an EMBL/GenBank/DDBJ whole genome shotgun (WGS) entry which is preliminary data.</text>
</comment>
<dbReference type="EMBL" id="SMKA01000118">
    <property type="protein sequence ID" value="TDC25787.1"/>
    <property type="molecule type" value="Genomic_DNA"/>
</dbReference>
<reference evidence="1 2" key="1">
    <citation type="submission" date="2019-03" db="EMBL/GenBank/DDBJ databases">
        <title>Draft genome sequences of novel Actinobacteria.</title>
        <authorList>
            <person name="Sahin N."/>
            <person name="Ay H."/>
            <person name="Saygin H."/>
        </authorList>
    </citation>
    <scope>NUCLEOTIDE SEQUENCE [LARGE SCALE GENOMIC DNA]</scope>
    <source>
        <strain evidence="1 2">JCM 30547</strain>
    </source>
</reference>
<protein>
    <submittedName>
        <fullName evidence="1">Uncharacterized protein</fullName>
    </submittedName>
</protein>
<dbReference type="OrthoDB" id="3482738at2"/>
<gene>
    <name evidence="1" type="ORF">E1261_23570</name>
</gene>
<organism evidence="1 2">
    <name type="scientific">Kribbella albertanoniae</name>
    <dbReference type="NCBI Taxonomy" id="1266829"/>
    <lineage>
        <taxon>Bacteria</taxon>
        <taxon>Bacillati</taxon>
        <taxon>Actinomycetota</taxon>
        <taxon>Actinomycetes</taxon>
        <taxon>Propionibacteriales</taxon>
        <taxon>Kribbellaceae</taxon>
        <taxon>Kribbella</taxon>
    </lineage>
</organism>
<sequence>MESSQFAGDLRRRVREARQALGEARAEGDFYAVDIRTGELDSLLRLAMENGVLLADEYENADPAGER</sequence>
<keyword evidence="2" id="KW-1185">Reference proteome</keyword>
<dbReference type="RefSeq" id="WP_132409974.1">
    <property type="nucleotide sequence ID" value="NZ_SMKA01000118.1"/>
</dbReference>
<evidence type="ECO:0000313" key="2">
    <source>
        <dbReference type="Proteomes" id="UP000295075"/>
    </source>
</evidence>
<evidence type="ECO:0000313" key="1">
    <source>
        <dbReference type="EMBL" id="TDC25787.1"/>
    </source>
</evidence>
<accession>A0A4R4PTS1</accession>
<dbReference type="AlphaFoldDB" id="A0A4R4PTS1"/>
<proteinExistence type="predicted"/>
<dbReference type="Proteomes" id="UP000295075">
    <property type="component" value="Unassembled WGS sequence"/>
</dbReference>
<name>A0A4R4PTS1_9ACTN</name>